<dbReference type="EMBL" id="PGGO01000018">
    <property type="protein sequence ID" value="PSH64883.1"/>
    <property type="molecule type" value="Genomic_DNA"/>
</dbReference>
<dbReference type="OrthoDB" id="9803836at2"/>
<dbReference type="Pfam" id="PF04102">
    <property type="entry name" value="SlyX"/>
    <property type="match status" value="1"/>
</dbReference>
<evidence type="ECO:0000313" key="4">
    <source>
        <dbReference type="Proteomes" id="UP000241444"/>
    </source>
</evidence>
<dbReference type="Proteomes" id="UP000241444">
    <property type="component" value="Unassembled WGS sequence"/>
</dbReference>
<dbReference type="HAMAP" id="MF_00715">
    <property type="entry name" value="SlyX"/>
    <property type="match status" value="1"/>
</dbReference>
<feature type="coiled-coil region" evidence="2">
    <location>
        <begin position="9"/>
        <end position="57"/>
    </location>
</feature>
<comment type="caution">
    <text evidence="3">The sequence shown here is derived from an EMBL/GenBank/DDBJ whole genome shotgun (WGS) entry which is preliminary data.</text>
</comment>
<dbReference type="AlphaFoldDB" id="A0A2P7BEJ0"/>
<evidence type="ECO:0000313" key="3">
    <source>
        <dbReference type="EMBL" id="PSH64883.1"/>
    </source>
</evidence>
<evidence type="ECO:0000256" key="1">
    <source>
        <dbReference type="HAMAP-Rule" id="MF_00715"/>
    </source>
</evidence>
<organism evidence="3 4">
    <name type="scientific">Phyllobacterium brassicacearum</name>
    <dbReference type="NCBI Taxonomy" id="314235"/>
    <lineage>
        <taxon>Bacteria</taxon>
        <taxon>Pseudomonadati</taxon>
        <taxon>Pseudomonadota</taxon>
        <taxon>Alphaproteobacteria</taxon>
        <taxon>Hyphomicrobiales</taxon>
        <taxon>Phyllobacteriaceae</taxon>
        <taxon>Phyllobacterium</taxon>
    </lineage>
</organism>
<comment type="similarity">
    <text evidence="1">Belongs to the SlyX family.</text>
</comment>
<dbReference type="NCBIfam" id="NF001962">
    <property type="entry name" value="PRK00736.1"/>
    <property type="match status" value="1"/>
</dbReference>
<evidence type="ECO:0000256" key="2">
    <source>
        <dbReference type="SAM" id="Coils"/>
    </source>
</evidence>
<gene>
    <name evidence="1" type="primary">slyX</name>
    <name evidence="3" type="ORF">CU102_20800</name>
</gene>
<keyword evidence="4" id="KW-1185">Reference proteome</keyword>
<dbReference type="RefSeq" id="WP_106713017.1">
    <property type="nucleotide sequence ID" value="NZ_PGGO01000018.1"/>
</dbReference>
<reference evidence="4" key="1">
    <citation type="submission" date="2017-11" db="EMBL/GenBank/DDBJ databases">
        <authorList>
            <person name="Kuznetsova I."/>
            <person name="Sazanova A."/>
            <person name="Chirak E."/>
            <person name="Safronova V."/>
            <person name="Willems A."/>
        </authorList>
    </citation>
    <scope>NUCLEOTIDE SEQUENCE [LARGE SCALE GENOMIC DNA]</scope>
    <source>
        <strain evidence="4">STM 196</strain>
    </source>
</reference>
<proteinExistence type="inferred from homology"/>
<accession>A0A2P7BEJ0</accession>
<name>A0A2P7BEJ0_9HYPH</name>
<dbReference type="InterPro" id="IPR007236">
    <property type="entry name" value="SlyX"/>
</dbReference>
<keyword evidence="2" id="KW-0175">Coiled coil</keyword>
<protein>
    <recommendedName>
        <fullName evidence="1">Protein SlyX homolog</fullName>
    </recommendedName>
</protein>
<sequence>MTADNTDRLTRLEILVTEQEKTIEELSGQVAEQWKVIEAMRRKLDALTDRFLVLEEQATPDIPVTKPPHY</sequence>